<dbReference type="RefSeq" id="WP_103321852.1">
    <property type="nucleotide sequence ID" value="NZ_PPTF01000098.1"/>
</dbReference>
<name>A0A2K4MIF7_9NEIS</name>
<organism evidence="2 3">
    <name type="scientific">Chromobacterium sinusclupearum</name>
    <dbReference type="NCBI Taxonomy" id="2077146"/>
    <lineage>
        <taxon>Bacteria</taxon>
        <taxon>Pseudomonadati</taxon>
        <taxon>Pseudomonadota</taxon>
        <taxon>Betaproteobacteria</taxon>
        <taxon>Neisseriales</taxon>
        <taxon>Chromobacteriaceae</taxon>
        <taxon>Chromobacterium</taxon>
    </lineage>
</organism>
<keyword evidence="3" id="KW-1185">Reference proteome</keyword>
<dbReference type="AlphaFoldDB" id="A0A2K4MIF7"/>
<proteinExistence type="predicted"/>
<dbReference type="EMBL" id="PPTF01000098">
    <property type="protein sequence ID" value="POA96864.1"/>
    <property type="molecule type" value="Genomic_DNA"/>
</dbReference>
<evidence type="ECO:0000313" key="2">
    <source>
        <dbReference type="EMBL" id="POA96864.1"/>
    </source>
</evidence>
<evidence type="ECO:0000313" key="3">
    <source>
        <dbReference type="Proteomes" id="UP000236416"/>
    </source>
</evidence>
<gene>
    <name evidence="2" type="ORF">C2134_20180</name>
</gene>
<dbReference type="SUPFAM" id="SSF51197">
    <property type="entry name" value="Clavaminate synthase-like"/>
    <property type="match status" value="1"/>
</dbReference>
<dbReference type="Proteomes" id="UP000236416">
    <property type="component" value="Unassembled WGS sequence"/>
</dbReference>
<reference evidence="2 3" key="1">
    <citation type="submission" date="2018-01" db="EMBL/GenBank/DDBJ databases">
        <title>Genomic Sequence of Chromobacterium MWU13-2610 from wild cranberry bogs within the Cape Cod National Seashore.</title>
        <authorList>
            <person name="O'Hara-Hanley K."/>
            <person name="Soby S."/>
            <person name="Harrison A."/>
        </authorList>
    </citation>
    <scope>NUCLEOTIDE SEQUENCE [LARGE SCALE GENOMIC DNA]</scope>
    <source>
        <strain evidence="2 3">MWU13-2610</strain>
    </source>
</reference>
<dbReference type="InterPro" id="IPR003347">
    <property type="entry name" value="JmjC_dom"/>
</dbReference>
<dbReference type="PROSITE" id="PS51184">
    <property type="entry name" value="JMJC"/>
    <property type="match status" value="1"/>
</dbReference>
<accession>A0A2K4MIF7</accession>
<feature type="domain" description="JmjC" evidence="1">
    <location>
        <begin position="124"/>
        <end position="268"/>
    </location>
</feature>
<evidence type="ECO:0000259" key="1">
    <source>
        <dbReference type="PROSITE" id="PS51184"/>
    </source>
</evidence>
<protein>
    <recommendedName>
        <fullName evidence="1">JmjC domain-containing protein</fullName>
    </recommendedName>
</protein>
<sequence>MERVVINNPAVGIDLEQLQNQFNNEWWDGFLTKTKNMTIPAILPTSLSREQTRILRRYILDILAEVGCVHKEKYGYRLWIDGKQVLDLEDHFSRHPRPDEDAEEWVSRAFGEKKFGVILNRGEKFSEELSQATALMLEPILKKIGMPTEGILYTIFVGNYDMTPLGIHRDFAGKSVLHFHLGPGPKTMYVWEDDDYKTGPEENRFNNMNIEKHLPHATKHTFGEGEFYFMPENKYHLGMQNELSIGIACWFFNRCDYDFANQLLERFRSNYLKNSRVMLKPDKKPVDDISTVEPILSLFDLPGGGDVGIKSLLGSIYKDFRYSLFSNAGFRNRPIPRSKDVDIKRGDRVYADLPYKIVCREAEELGHFDLFVRGTKVTLRNFQGLDQIVDRINNQKMVDVNQLVEAMDDPLAEQKVCYLLKMLHKHRGISLV</sequence>
<comment type="caution">
    <text evidence="2">The sequence shown here is derived from an EMBL/GenBank/DDBJ whole genome shotgun (WGS) entry which is preliminary data.</text>
</comment>